<dbReference type="Pfam" id="PF16493">
    <property type="entry name" value="Meis_PKNOX_N"/>
    <property type="match status" value="1"/>
</dbReference>
<accession>E4Y779</accession>
<sequence>MILSIQVLRYHLLEMDKVHELCNNFTDRYIECLKGKMPMDAVIEDRESPKPEDSPESARLSHSVPNTSLMMNLHQPHLSQMGIQKSEINRDNTTDMSQNHAMLSNASALGSSRSSISAMPAYELSNFKFFLTRLFRIPRQQYASRRSRPPNHLLCFLSAARAAVRFAVQPHLRESGFPVPPRQHRTQFTESYRPPHAKPLLANYLPKL</sequence>
<evidence type="ECO:0000256" key="1">
    <source>
        <dbReference type="ARBA" id="ARBA00023242"/>
    </source>
</evidence>
<feature type="domain" description="MEIS N-terminal" evidence="2">
    <location>
        <begin position="1"/>
        <end position="40"/>
    </location>
</feature>
<dbReference type="Proteomes" id="UP000011014">
    <property type="component" value="Unassembled WGS sequence"/>
</dbReference>
<evidence type="ECO:0000313" key="3">
    <source>
        <dbReference type="EMBL" id="CBY31479.1"/>
    </source>
</evidence>
<reference evidence="3" key="1">
    <citation type="journal article" date="2010" name="Science">
        <title>Plasticity of animal genome architecture unmasked by rapid evolution of a pelagic tunicate.</title>
        <authorList>
            <person name="Denoeud F."/>
            <person name="Henriet S."/>
            <person name="Mungpakdee S."/>
            <person name="Aury J.M."/>
            <person name="Da Silva C."/>
            <person name="Brinkmann H."/>
            <person name="Mikhaleva J."/>
            <person name="Olsen L.C."/>
            <person name="Jubin C."/>
            <person name="Canestro C."/>
            <person name="Bouquet J.M."/>
            <person name="Danks G."/>
            <person name="Poulain J."/>
            <person name="Campsteijn C."/>
            <person name="Adamski M."/>
            <person name="Cross I."/>
            <person name="Yadetie F."/>
            <person name="Muffato M."/>
            <person name="Louis A."/>
            <person name="Butcher S."/>
            <person name="Tsagkogeorga G."/>
            <person name="Konrad A."/>
            <person name="Singh S."/>
            <person name="Jensen M.F."/>
            <person name="Cong E.H."/>
            <person name="Eikeseth-Otteraa H."/>
            <person name="Noel B."/>
            <person name="Anthouard V."/>
            <person name="Porcel B.M."/>
            <person name="Kachouri-Lafond R."/>
            <person name="Nishino A."/>
            <person name="Ugolini M."/>
            <person name="Chourrout P."/>
            <person name="Nishida H."/>
            <person name="Aasland R."/>
            <person name="Huzurbazar S."/>
            <person name="Westhof E."/>
            <person name="Delsuc F."/>
            <person name="Lehrach H."/>
            <person name="Reinhardt R."/>
            <person name="Weissenbach J."/>
            <person name="Roy S.W."/>
            <person name="Artiguenave F."/>
            <person name="Postlethwait J.H."/>
            <person name="Manak J.R."/>
            <person name="Thompson E.M."/>
            <person name="Jaillon O."/>
            <person name="Du Pasquier L."/>
            <person name="Boudinot P."/>
            <person name="Liberles D.A."/>
            <person name="Volff J.N."/>
            <person name="Philippe H."/>
            <person name="Lenhard B."/>
            <person name="Roest Crollius H."/>
            <person name="Wincker P."/>
            <person name="Chourrout D."/>
        </authorList>
    </citation>
    <scope>NUCLEOTIDE SEQUENCE [LARGE SCALE GENOMIC DNA]</scope>
</reference>
<name>E4Y779_OIKDI</name>
<keyword evidence="1" id="KW-0539">Nucleus</keyword>
<dbReference type="InterPro" id="IPR032453">
    <property type="entry name" value="PKNOX/Meis_N"/>
</dbReference>
<gene>
    <name evidence="3" type="ORF">GSOID_T00025386001</name>
</gene>
<proteinExistence type="predicted"/>
<evidence type="ECO:0000259" key="2">
    <source>
        <dbReference type="Pfam" id="PF16493"/>
    </source>
</evidence>
<organism evidence="3">
    <name type="scientific">Oikopleura dioica</name>
    <name type="common">Tunicate</name>
    <dbReference type="NCBI Taxonomy" id="34765"/>
    <lineage>
        <taxon>Eukaryota</taxon>
        <taxon>Metazoa</taxon>
        <taxon>Chordata</taxon>
        <taxon>Tunicata</taxon>
        <taxon>Appendicularia</taxon>
        <taxon>Copelata</taxon>
        <taxon>Oikopleuridae</taxon>
        <taxon>Oikopleura</taxon>
    </lineage>
</organism>
<dbReference type="EMBL" id="FN654305">
    <property type="protein sequence ID" value="CBY31479.1"/>
    <property type="molecule type" value="Genomic_DNA"/>
</dbReference>
<protein>
    <recommendedName>
        <fullName evidence="2">MEIS N-terminal domain-containing protein</fullName>
    </recommendedName>
</protein>
<dbReference type="AlphaFoldDB" id="E4Y779"/>